<protein>
    <submittedName>
        <fullName evidence="2">Uncharacterized protein</fullName>
    </submittedName>
</protein>
<dbReference type="AlphaFoldDB" id="A0AAN9FXD6"/>
<evidence type="ECO:0000256" key="1">
    <source>
        <dbReference type="SAM" id="MobiDB-lite"/>
    </source>
</evidence>
<dbReference type="EMBL" id="JAYWIO010000002">
    <property type="protein sequence ID" value="KAK7280918.1"/>
    <property type="molecule type" value="Genomic_DNA"/>
</dbReference>
<keyword evidence="3" id="KW-1185">Reference proteome</keyword>
<evidence type="ECO:0000313" key="2">
    <source>
        <dbReference type="EMBL" id="KAK7280918.1"/>
    </source>
</evidence>
<name>A0AAN9FXD6_CROPI</name>
<comment type="caution">
    <text evidence="2">The sequence shown here is derived from an EMBL/GenBank/DDBJ whole genome shotgun (WGS) entry which is preliminary data.</text>
</comment>
<sequence length="78" mass="8671">MMMKPMPIDKSERVGESVPCGKKDGTDRVKEIFPLLAGRYLVGRKHPCACPLKLSGRKLVEMLNSQNKLLISSITQNS</sequence>
<dbReference type="Proteomes" id="UP001372338">
    <property type="component" value="Unassembled WGS sequence"/>
</dbReference>
<feature type="compositionally biased region" description="Basic and acidic residues" evidence="1">
    <location>
        <begin position="7"/>
        <end position="22"/>
    </location>
</feature>
<proteinExistence type="predicted"/>
<feature type="region of interest" description="Disordered" evidence="1">
    <location>
        <begin position="1"/>
        <end position="22"/>
    </location>
</feature>
<organism evidence="2 3">
    <name type="scientific">Crotalaria pallida</name>
    <name type="common">Smooth rattlebox</name>
    <name type="synonym">Crotalaria striata</name>
    <dbReference type="NCBI Taxonomy" id="3830"/>
    <lineage>
        <taxon>Eukaryota</taxon>
        <taxon>Viridiplantae</taxon>
        <taxon>Streptophyta</taxon>
        <taxon>Embryophyta</taxon>
        <taxon>Tracheophyta</taxon>
        <taxon>Spermatophyta</taxon>
        <taxon>Magnoliopsida</taxon>
        <taxon>eudicotyledons</taxon>
        <taxon>Gunneridae</taxon>
        <taxon>Pentapetalae</taxon>
        <taxon>rosids</taxon>
        <taxon>fabids</taxon>
        <taxon>Fabales</taxon>
        <taxon>Fabaceae</taxon>
        <taxon>Papilionoideae</taxon>
        <taxon>50 kb inversion clade</taxon>
        <taxon>genistoids sensu lato</taxon>
        <taxon>core genistoids</taxon>
        <taxon>Crotalarieae</taxon>
        <taxon>Crotalaria</taxon>
    </lineage>
</organism>
<gene>
    <name evidence="2" type="ORF">RIF29_08491</name>
</gene>
<evidence type="ECO:0000313" key="3">
    <source>
        <dbReference type="Proteomes" id="UP001372338"/>
    </source>
</evidence>
<accession>A0AAN9FXD6</accession>
<reference evidence="2 3" key="1">
    <citation type="submission" date="2024-01" db="EMBL/GenBank/DDBJ databases">
        <title>The genomes of 5 underutilized Papilionoideae crops provide insights into root nodulation and disease resistanc.</title>
        <authorList>
            <person name="Yuan L."/>
        </authorList>
    </citation>
    <scope>NUCLEOTIDE SEQUENCE [LARGE SCALE GENOMIC DNA]</scope>
    <source>
        <strain evidence="2">ZHUSHIDOU_FW_LH</strain>
        <tissue evidence="2">Leaf</tissue>
    </source>
</reference>